<proteinExistence type="predicted"/>
<keyword evidence="5" id="KW-1185">Reference proteome</keyword>
<evidence type="ECO:0000256" key="1">
    <source>
        <dbReference type="SAM" id="Coils"/>
    </source>
</evidence>
<evidence type="ECO:0000256" key="2">
    <source>
        <dbReference type="SAM" id="MobiDB-lite"/>
    </source>
</evidence>
<dbReference type="RefSeq" id="WP_179263016.1">
    <property type="nucleotide sequence ID" value="NZ_CP058601.1"/>
</dbReference>
<dbReference type="GeneID" id="56035085"/>
<feature type="compositionally biased region" description="Acidic residues" evidence="2">
    <location>
        <begin position="311"/>
        <end position="400"/>
    </location>
</feature>
<feature type="compositionally biased region" description="Basic and acidic residues" evidence="2">
    <location>
        <begin position="225"/>
        <end position="241"/>
    </location>
</feature>
<keyword evidence="1" id="KW-0175">Coiled coil</keyword>
<feature type="compositionally biased region" description="Polar residues" evidence="2">
    <location>
        <begin position="242"/>
        <end position="251"/>
    </location>
</feature>
<protein>
    <recommendedName>
        <fullName evidence="3">DUF7096 domain-containing protein</fullName>
    </recommendedName>
</protein>
<feature type="region of interest" description="Disordered" evidence="2">
    <location>
        <begin position="35"/>
        <end position="56"/>
    </location>
</feature>
<evidence type="ECO:0000259" key="3">
    <source>
        <dbReference type="Pfam" id="PF23379"/>
    </source>
</evidence>
<dbReference type="AlphaFoldDB" id="A0A7D5KSM0"/>
<feature type="region of interest" description="Disordered" evidence="2">
    <location>
        <begin position="222"/>
        <end position="270"/>
    </location>
</feature>
<feature type="region of interest" description="Disordered" evidence="2">
    <location>
        <begin position="285"/>
        <end position="400"/>
    </location>
</feature>
<dbReference type="OrthoDB" id="206411at2157"/>
<feature type="compositionally biased region" description="Polar residues" evidence="2">
    <location>
        <begin position="47"/>
        <end position="56"/>
    </location>
</feature>
<feature type="domain" description="DUF7096" evidence="3">
    <location>
        <begin position="9"/>
        <end position="172"/>
    </location>
</feature>
<dbReference type="Proteomes" id="UP000509241">
    <property type="component" value="Chromosome"/>
</dbReference>
<dbReference type="EMBL" id="CP058601">
    <property type="protein sequence ID" value="QLG50477.1"/>
    <property type="molecule type" value="Genomic_DNA"/>
</dbReference>
<organism evidence="4 5">
    <name type="scientific">Natrinema halophilum</name>
    <dbReference type="NCBI Taxonomy" id="1699371"/>
    <lineage>
        <taxon>Archaea</taxon>
        <taxon>Methanobacteriati</taxon>
        <taxon>Methanobacteriota</taxon>
        <taxon>Stenosarchaea group</taxon>
        <taxon>Halobacteria</taxon>
        <taxon>Halobacteriales</taxon>
        <taxon>Natrialbaceae</taxon>
        <taxon>Natrinema</taxon>
    </lineage>
</organism>
<dbReference type="Pfam" id="PF23379">
    <property type="entry name" value="DUF7096"/>
    <property type="match status" value="1"/>
</dbReference>
<feature type="coiled-coil region" evidence="1">
    <location>
        <begin position="91"/>
        <end position="160"/>
    </location>
</feature>
<dbReference type="InterPro" id="IPR055522">
    <property type="entry name" value="DUF7096"/>
</dbReference>
<reference evidence="4 5" key="1">
    <citation type="submission" date="2020-07" db="EMBL/GenBank/DDBJ databases">
        <authorList>
            <person name="Cui H."/>
        </authorList>
    </citation>
    <scope>NUCLEOTIDE SEQUENCE [LARGE SCALE GENOMIC DNA]</scope>
    <source>
        <strain evidence="4 5">YPL8</strain>
    </source>
</reference>
<evidence type="ECO:0000313" key="5">
    <source>
        <dbReference type="Proteomes" id="UP000509241"/>
    </source>
</evidence>
<gene>
    <name evidence="4" type="ORF">HYG82_17300</name>
</gene>
<sequence>MKRTTIGFVLIAMLTIGMTIPGAATSVTSDHSAAASSGAAEIEGQENAIQTDSDSSVDVTVGQQLSTVIGVSSDEVQTDFENTAFEVSVEEASEEEQAEAVAERAEELREEAEDIREEYEDATEEYEEGDISKSEYAQRLATLNARATNIADSYEQLQRRAANVSASELRSSGVDPATLDDPIDNVSSVSGTGAAALLDRFTGEAEGEIELETADGLSIEVTGEDGERSRELERTRDDDRTISVSQSTALQTARKAIATPETGDWQHVESSVKDHEGAYEFEFALRNAPDQTGEAEVRVDGSSGKVYKLEEEIEARDGDDEDEDEREDDDEREDEDEREDDDEREDEDEETETETENEETETETENEETEAETETETEDEETEAETETETEDEETETETD</sequence>
<accession>A0A7D5KSM0</accession>
<evidence type="ECO:0000313" key="4">
    <source>
        <dbReference type="EMBL" id="QLG50477.1"/>
    </source>
</evidence>
<name>A0A7D5KSM0_9EURY</name>
<dbReference type="KEGG" id="haly:HYG82_17300"/>